<accession>A0A917AQB3</accession>
<reference evidence="2" key="1">
    <citation type="journal article" date="2014" name="Int. J. Syst. Evol. Microbiol.">
        <title>Complete genome sequence of Corynebacterium casei LMG S-19264T (=DSM 44701T), isolated from a smear-ripened cheese.</title>
        <authorList>
            <consortium name="US DOE Joint Genome Institute (JGI-PGF)"/>
            <person name="Walter F."/>
            <person name="Albersmeier A."/>
            <person name="Kalinowski J."/>
            <person name="Ruckert C."/>
        </authorList>
    </citation>
    <scope>NUCLEOTIDE SEQUENCE</scope>
    <source>
        <strain evidence="2">CGMCC 1.12698</strain>
    </source>
</reference>
<reference evidence="2" key="2">
    <citation type="submission" date="2020-09" db="EMBL/GenBank/DDBJ databases">
        <authorList>
            <person name="Sun Q."/>
            <person name="Zhou Y."/>
        </authorList>
    </citation>
    <scope>NUCLEOTIDE SEQUENCE</scope>
    <source>
        <strain evidence="2">CGMCC 1.12698</strain>
    </source>
</reference>
<comment type="caution">
    <text evidence="2">The sequence shown here is derived from an EMBL/GenBank/DDBJ whole genome shotgun (WGS) entry which is preliminary data.</text>
</comment>
<evidence type="ECO:0000256" key="1">
    <source>
        <dbReference type="SAM" id="Phobius"/>
    </source>
</evidence>
<dbReference type="AlphaFoldDB" id="A0A917AQB3"/>
<proteinExistence type="predicted"/>
<name>A0A917AQB3_9BACI</name>
<feature type="transmembrane region" description="Helical" evidence="1">
    <location>
        <begin position="6"/>
        <end position="23"/>
    </location>
</feature>
<protein>
    <submittedName>
        <fullName evidence="2">Uncharacterized protein</fullName>
    </submittedName>
</protein>
<keyword evidence="1" id="KW-1133">Transmembrane helix</keyword>
<evidence type="ECO:0000313" key="2">
    <source>
        <dbReference type="EMBL" id="GGE67760.1"/>
    </source>
</evidence>
<keyword evidence="1" id="KW-0812">Transmembrane</keyword>
<keyword evidence="1" id="KW-0472">Membrane</keyword>
<sequence length="49" mass="5586">MTFMQIMILFIIGVVLLVIGFVTKKSWLKFVALLPFAISSWQLVMLLGQ</sequence>
<keyword evidence="3" id="KW-1185">Reference proteome</keyword>
<dbReference type="EMBL" id="BMFK01000001">
    <property type="protein sequence ID" value="GGE67760.1"/>
    <property type="molecule type" value="Genomic_DNA"/>
</dbReference>
<evidence type="ECO:0000313" key="3">
    <source>
        <dbReference type="Proteomes" id="UP000605259"/>
    </source>
</evidence>
<organism evidence="2 3">
    <name type="scientific">Priestia taiwanensis</name>
    <dbReference type="NCBI Taxonomy" id="1347902"/>
    <lineage>
        <taxon>Bacteria</taxon>
        <taxon>Bacillati</taxon>
        <taxon>Bacillota</taxon>
        <taxon>Bacilli</taxon>
        <taxon>Bacillales</taxon>
        <taxon>Bacillaceae</taxon>
        <taxon>Priestia</taxon>
    </lineage>
</organism>
<dbReference type="Proteomes" id="UP000605259">
    <property type="component" value="Unassembled WGS sequence"/>
</dbReference>
<feature type="transmembrane region" description="Helical" evidence="1">
    <location>
        <begin position="30"/>
        <end position="48"/>
    </location>
</feature>
<dbReference type="RefSeq" id="WP_188387963.1">
    <property type="nucleotide sequence ID" value="NZ_BMFK01000001.1"/>
</dbReference>
<gene>
    <name evidence="2" type="ORF">GCM10007140_17310</name>
</gene>